<evidence type="ECO:0000259" key="1">
    <source>
        <dbReference type="Pfam" id="PF12704"/>
    </source>
</evidence>
<reference evidence="2 3" key="1">
    <citation type="submission" date="2021-04" db="EMBL/GenBank/DDBJ databases">
        <title>Draft genome sequence of Paenibacillus cisolokensis, LC2-13A.</title>
        <authorList>
            <person name="Uke A."/>
            <person name="Chhe C."/>
            <person name="Baramee S."/>
            <person name="Kosugi A."/>
        </authorList>
    </citation>
    <scope>NUCLEOTIDE SEQUENCE [LARGE SCALE GENOMIC DNA]</scope>
    <source>
        <strain evidence="2 3">LC2-13A</strain>
    </source>
</reference>
<protein>
    <recommendedName>
        <fullName evidence="1">MacB-like periplasmic core domain-containing protein</fullName>
    </recommendedName>
</protein>
<organism evidence="2 3">
    <name type="scientific">Paenibacillus cisolokensis</name>
    <dbReference type="NCBI Taxonomy" id="1658519"/>
    <lineage>
        <taxon>Bacteria</taxon>
        <taxon>Bacillati</taxon>
        <taxon>Bacillota</taxon>
        <taxon>Bacilli</taxon>
        <taxon>Bacillales</taxon>
        <taxon>Paenibacillaceae</taxon>
        <taxon>Paenibacillus</taxon>
    </lineage>
</organism>
<dbReference type="Pfam" id="PF12704">
    <property type="entry name" value="MacB_PCD"/>
    <property type="match status" value="1"/>
</dbReference>
<accession>A0ABQ4N0M9</accession>
<comment type="caution">
    <text evidence="2">The sequence shown here is derived from an EMBL/GenBank/DDBJ whole genome shotgun (WGS) entry which is preliminary data.</text>
</comment>
<sequence>MNLWQIAWRNLMRRKLRTLLTVISIVIGVSSTFAVIASVDTAKKTFPLYLKAAFGKADYTIYGTEAYFSENVLQEVEKIENTASVAVLNQATKLHIEEEGISSIQKRVDLKGYSKLDTPLTDFKLIKGSLTSGGAIITDRTAKVWKTDVGDTISFDTDKGIKRFKYPLSSSIQPN</sequence>
<dbReference type="InterPro" id="IPR050250">
    <property type="entry name" value="Macrolide_Exporter_MacB"/>
</dbReference>
<dbReference type="PANTHER" id="PTHR30572">
    <property type="entry name" value="MEMBRANE COMPONENT OF TRANSPORTER-RELATED"/>
    <property type="match status" value="1"/>
</dbReference>
<proteinExistence type="predicted"/>
<evidence type="ECO:0000313" key="3">
    <source>
        <dbReference type="Proteomes" id="UP000680304"/>
    </source>
</evidence>
<dbReference type="EMBL" id="BOVJ01000004">
    <property type="protein sequence ID" value="GIQ61561.1"/>
    <property type="molecule type" value="Genomic_DNA"/>
</dbReference>
<feature type="domain" description="MacB-like periplasmic core" evidence="1">
    <location>
        <begin position="18"/>
        <end position="157"/>
    </location>
</feature>
<dbReference type="RefSeq" id="WP_244863120.1">
    <property type="nucleotide sequence ID" value="NZ_BOVJ01000004.1"/>
</dbReference>
<gene>
    <name evidence="2" type="ORF">PACILC2_01290</name>
</gene>
<name>A0ABQ4N0M9_9BACL</name>
<dbReference type="Proteomes" id="UP000680304">
    <property type="component" value="Unassembled WGS sequence"/>
</dbReference>
<evidence type="ECO:0000313" key="2">
    <source>
        <dbReference type="EMBL" id="GIQ61561.1"/>
    </source>
</evidence>
<dbReference type="InterPro" id="IPR025857">
    <property type="entry name" value="MacB_PCD"/>
</dbReference>
<keyword evidence="3" id="KW-1185">Reference proteome</keyword>
<dbReference type="PANTHER" id="PTHR30572:SF17">
    <property type="entry name" value="ABC3 TRANSPORTER PERMEASE PROTEIN DOMAIN-CONTAINING PROTEIN"/>
    <property type="match status" value="1"/>
</dbReference>